<gene>
    <name evidence="1" type="ORF">GCM10009754_54620</name>
</gene>
<evidence type="ECO:0000313" key="1">
    <source>
        <dbReference type="EMBL" id="GAA1972983.1"/>
    </source>
</evidence>
<name>A0ABN2RQR9_9PSEU</name>
<dbReference type="RefSeq" id="WP_344424777.1">
    <property type="nucleotide sequence ID" value="NZ_BAAANN010000023.1"/>
</dbReference>
<keyword evidence="2" id="KW-1185">Reference proteome</keyword>
<dbReference type="Proteomes" id="UP001501116">
    <property type="component" value="Unassembled WGS sequence"/>
</dbReference>
<evidence type="ECO:0000313" key="2">
    <source>
        <dbReference type="Proteomes" id="UP001501116"/>
    </source>
</evidence>
<proteinExistence type="predicted"/>
<organism evidence="1 2">
    <name type="scientific">Amycolatopsis minnesotensis</name>
    <dbReference type="NCBI Taxonomy" id="337894"/>
    <lineage>
        <taxon>Bacteria</taxon>
        <taxon>Bacillati</taxon>
        <taxon>Actinomycetota</taxon>
        <taxon>Actinomycetes</taxon>
        <taxon>Pseudonocardiales</taxon>
        <taxon>Pseudonocardiaceae</taxon>
        <taxon>Amycolatopsis</taxon>
    </lineage>
</organism>
<sequence length="89" mass="8768">MNLVERAAQAAQPGDDGALKPLEVAGAVPTTLCTPAALVGTLTITPTLFVAGNMVSDFVGMQDQAGGGAGLSGKSGDELLGIRLSSINA</sequence>
<dbReference type="EMBL" id="BAAANN010000023">
    <property type="protein sequence ID" value="GAA1972983.1"/>
    <property type="molecule type" value="Genomic_DNA"/>
</dbReference>
<reference evidence="1 2" key="1">
    <citation type="journal article" date="2019" name="Int. J. Syst. Evol. Microbiol.">
        <title>The Global Catalogue of Microorganisms (GCM) 10K type strain sequencing project: providing services to taxonomists for standard genome sequencing and annotation.</title>
        <authorList>
            <consortium name="The Broad Institute Genomics Platform"/>
            <consortium name="The Broad Institute Genome Sequencing Center for Infectious Disease"/>
            <person name="Wu L."/>
            <person name="Ma J."/>
        </authorList>
    </citation>
    <scope>NUCLEOTIDE SEQUENCE [LARGE SCALE GENOMIC DNA]</scope>
    <source>
        <strain evidence="1 2">JCM 14545</strain>
    </source>
</reference>
<accession>A0ABN2RQR9</accession>
<comment type="caution">
    <text evidence="1">The sequence shown here is derived from an EMBL/GenBank/DDBJ whole genome shotgun (WGS) entry which is preliminary data.</text>
</comment>
<protein>
    <submittedName>
        <fullName evidence="1">Uncharacterized protein</fullName>
    </submittedName>
</protein>